<evidence type="ECO:0000256" key="5">
    <source>
        <dbReference type="PIRSR" id="PIRSR017617-1"/>
    </source>
</evidence>
<proteinExistence type="inferred from homology"/>
<evidence type="ECO:0000256" key="1">
    <source>
        <dbReference type="ARBA" id="ARBA00001933"/>
    </source>
</evidence>
<organism evidence="7 8">
    <name type="scientific">candidate division WOR_3 bacterium SM1_77</name>
    <dbReference type="NCBI Taxonomy" id="1703778"/>
    <lineage>
        <taxon>Bacteria</taxon>
        <taxon>Bacteria division WOR-3</taxon>
    </lineage>
</organism>
<comment type="caution">
    <text evidence="7">The sequence shown here is derived from an EMBL/GenBank/DDBJ whole genome shotgun (WGS) entry which is preliminary data.</text>
</comment>
<dbReference type="EMBL" id="LJVE01000117">
    <property type="protein sequence ID" value="KPL13215.1"/>
    <property type="molecule type" value="Genomic_DNA"/>
</dbReference>
<dbReference type="PATRIC" id="fig|1703778.3.peg.894"/>
<dbReference type="Pfam" id="PF01212">
    <property type="entry name" value="Beta_elim_lyase"/>
    <property type="match status" value="1"/>
</dbReference>
<keyword evidence="4" id="KW-0456">Lyase</keyword>
<dbReference type="GO" id="GO:0005829">
    <property type="term" value="C:cytosol"/>
    <property type="evidence" value="ECO:0007669"/>
    <property type="project" value="TreeGrafter"/>
</dbReference>
<dbReference type="FunFam" id="3.90.1150.10:FF:000041">
    <property type="entry name" value="Low-specificity L-threonine aldolase"/>
    <property type="match status" value="1"/>
</dbReference>
<dbReference type="AlphaFoldDB" id="A0A0S8JUA1"/>
<evidence type="ECO:0000313" key="8">
    <source>
        <dbReference type="Proteomes" id="UP000050975"/>
    </source>
</evidence>
<protein>
    <submittedName>
        <fullName evidence="7">Threonine aldolase</fullName>
    </submittedName>
</protein>
<dbReference type="FunFam" id="3.40.640.10:FF:000030">
    <property type="entry name" value="Low-specificity L-threonine aldolase"/>
    <property type="match status" value="1"/>
</dbReference>
<name>A0A0S8JUA1_UNCW3</name>
<keyword evidence="3" id="KW-0663">Pyridoxal phosphate</keyword>
<evidence type="ECO:0000256" key="2">
    <source>
        <dbReference type="ARBA" id="ARBA00006966"/>
    </source>
</evidence>
<dbReference type="NCBIfam" id="NF041359">
    <property type="entry name" value="GntG_guanitoxin"/>
    <property type="match status" value="1"/>
</dbReference>
<reference evidence="7 8" key="1">
    <citation type="journal article" date="2015" name="Microbiome">
        <title>Genomic resolution of linkages in carbon, nitrogen, and sulfur cycling among widespread estuary sediment bacteria.</title>
        <authorList>
            <person name="Baker B.J."/>
            <person name="Lazar C.S."/>
            <person name="Teske A.P."/>
            <person name="Dick G.J."/>
        </authorList>
    </citation>
    <scope>NUCLEOTIDE SEQUENCE [LARGE SCALE GENOMIC DNA]</scope>
    <source>
        <strain evidence="7">SM1_77</strain>
    </source>
</reference>
<dbReference type="InterPro" id="IPR001597">
    <property type="entry name" value="ArAA_b-elim_lyase/Thr_aldolase"/>
</dbReference>
<dbReference type="SUPFAM" id="SSF53383">
    <property type="entry name" value="PLP-dependent transferases"/>
    <property type="match status" value="1"/>
</dbReference>
<feature type="modified residue" description="N6-(pyridoxal phosphate)lysine" evidence="5">
    <location>
        <position position="202"/>
    </location>
</feature>
<evidence type="ECO:0000259" key="6">
    <source>
        <dbReference type="Pfam" id="PF01212"/>
    </source>
</evidence>
<dbReference type="InterPro" id="IPR023603">
    <property type="entry name" value="Low_specificity_L-TA-like"/>
</dbReference>
<dbReference type="GO" id="GO:0006545">
    <property type="term" value="P:glycine biosynthetic process"/>
    <property type="evidence" value="ECO:0007669"/>
    <property type="project" value="TreeGrafter"/>
</dbReference>
<dbReference type="InterPro" id="IPR015422">
    <property type="entry name" value="PyrdxlP-dep_Trfase_small"/>
</dbReference>
<comment type="cofactor">
    <cofactor evidence="1">
        <name>pyridoxal 5'-phosphate</name>
        <dbReference type="ChEBI" id="CHEBI:597326"/>
    </cofactor>
</comment>
<evidence type="ECO:0000313" key="7">
    <source>
        <dbReference type="EMBL" id="KPL13215.1"/>
    </source>
</evidence>
<dbReference type="InterPro" id="IPR015424">
    <property type="entry name" value="PyrdxlP-dep_Trfase"/>
</dbReference>
<dbReference type="Proteomes" id="UP000050975">
    <property type="component" value="Unassembled WGS sequence"/>
</dbReference>
<dbReference type="NCBIfam" id="NF007825">
    <property type="entry name" value="PRK10534.1"/>
    <property type="match status" value="1"/>
</dbReference>
<gene>
    <name evidence="7" type="ORF">AMJ74_05635</name>
</gene>
<dbReference type="PANTHER" id="PTHR48097">
    <property type="entry name" value="L-THREONINE ALDOLASE-RELATED"/>
    <property type="match status" value="1"/>
</dbReference>
<dbReference type="CDD" id="cd06502">
    <property type="entry name" value="TA_like"/>
    <property type="match status" value="1"/>
</dbReference>
<dbReference type="PANTHER" id="PTHR48097:SF9">
    <property type="entry name" value="L-THREONINE ALDOLASE"/>
    <property type="match status" value="1"/>
</dbReference>
<accession>A0A0S8JUA1</accession>
<dbReference type="Gene3D" id="3.40.640.10">
    <property type="entry name" value="Type I PLP-dependent aspartate aminotransferase-like (Major domain)"/>
    <property type="match status" value="1"/>
</dbReference>
<feature type="domain" description="Aromatic amino acid beta-eliminating lyase/threonine aldolase" evidence="6">
    <location>
        <begin position="5"/>
        <end position="289"/>
    </location>
</feature>
<dbReference type="InterPro" id="IPR015421">
    <property type="entry name" value="PyrdxlP-dep_Trfase_major"/>
</dbReference>
<dbReference type="Gene3D" id="3.90.1150.10">
    <property type="entry name" value="Aspartate Aminotransferase, domain 1"/>
    <property type="match status" value="1"/>
</dbReference>
<dbReference type="GO" id="GO:0006567">
    <property type="term" value="P:L-threonine catabolic process"/>
    <property type="evidence" value="ECO:0007669"/>
    <property type="project" value="TreeGrafter"/>
</dbReference>
<evidence type="ECO:0000256" key="4">
    <source>
        <dbReference type="ARBA" id="ARBA00023239"/>
    </source>
</evidence>
<sequence length="347" mass="37698">MEIIDLRSDTVTLPSDEMREAACDADLGDDVFGEDPTVNRLQEYAAELTGKEAALLVSSGTMGNLVCMLTLCNRGEEVILGDCSHIFLNECGSIATVGGIHPHTVQNQVDGTIALEDIEGAIRGDNDHWPRTRVICLENTHNRCSGAPLTPEYMKSVSEMAQARKLKVHLDGARIFNAAVALGVEVKEFARHVDSLSFCLSKGLAAPVGSVVCGGNEFIKEARRNRKLLGGGMRQAGIIAAPGMVALDKMIARLAEDHANARRLAEGIAEIPGLSVDLTRVKTNILYFDVLKEEMTVERIRAGLEKRGIKALPTGPARFRMVTHYGIEAADIDRTITAFKEIMDEEE</sequence>
<dbReference type="GO" id="GO:0008732">
    <property type="term" value="F:L-allo-threonine aldolase activity"/>
    <property type="evidence" value="ECO:0007669"/>
    <property type="project" value="TreeGrafter"/>
</dbReference>
<comment type="similarity">
    <text evidence="2">Belongs to the threonine aldolase family.</text>
</comment>
<evidence type="ECO:0000256" key="3">
    <source>
        <dbReference type="ARBA" id="ARBA00022898"/>
    </source>
</evidence>
<dbReference type="PIRSF" id="PIRSF017617">
    <property type="entry name" value="Thr_aldolase"/>
    <property type="match status" value="1"/>
</dbReference>